<proteinExistence type="predicted"/>
<name>A0A2S2CTX2_9PROT</name>
<evidence type="ECO:0000313" key="1">
    <source>
        <dbReference type="EMBL" id="AWK87973.1"/>
    </source>
</evidence>
<reference evidence="2" key="1">
    <citation type="submission" date="2018-05" db="EMBL/GenBank/DDBJ databases">
        <title>Azospirillum thermophila sp. nov., a novel isolated from hot spring.</title>
        <authorList>
            <person name="Zhao Z."/>
        </authorList>
    </citation>
    <scope>NUCLEOTIDE SEQUENCE [LARGE SCALE GENOMIC DNA]</scope>
    <source>
        <strain evidence="2">CFH 70021</strain>
    </source>
</reference>
<gene>
    <name evidence="1" type="ORF">DEW08_11300</name>
</gene>
<dbReference type="AlphaFoldDB" id="A0A2S2CTX2"/>
<protein>
    <submittedName>
        <fullName evidence="1">Uncharacterized protein</fullName>
    </submittedName>
</protein>
<dbReference type="OrthoDB" id="7302449at2"/>
<evidence type="ECO:0000313" key="2">
    <source>
        <dbReference type="Proteomes" id="UP000245629"/>
    </source>
</evidence>
<organism evidence="1 2">
    <name type="scientific">Azospirillum thermophilum</name>
    <dbReference type="NCBI Taxonomy" id="2202148"/>
    <lineage>
        <taxon>Bacteria</taxon>
        <taxon>Pseudomonadati</taxon>
        <taxon>Pseudomonadota</taxon>
        <taxon>Alphaproteobacteria</taxon>
        <taxon>Rhodospirillales</taxon>
        <taxon>Azospirillaceae</taxon>
        <taxon>Azospirillum</taxon>
    </lineage>
</organism>
<dbReference type="KEGG" id="azz:DEW08_11300"/>
<dbReference type="Proteomes" id="UP000245629">
    <property type="component" value="Chromosome 2"/>
</dbReference>
<accession>A0A2S2CTX2</accession>
<dbReference type="EMBL" id="CP029353">
    <property type="protein sequence ID" value="AWK87973.1"/>
    <property type="molecule type" value="Genomic_DNA"/>
</dbReference>
<sequence length="263" mass="27389">MFDLGFIPKTFRNGLAQFAADFDIPGIGRGTVGQMLPESDPSAAEEAAATGTAAPTAAEAAAGPGVKTFATVAEEARTALDASLASLAKAGKPASLSDPQQADALFGAFDRRSLFAVASNSGGKFSKEEQKAAQSVMARQQEQAMKAADPTGSNPAAAYRAGVLFLDQAGEEEKASAGWSVQRAAAQFGYESAMRRKGAEPDRLESGSDLVRMLKGALDTSKDMEAKGLSGADYVQKLLKMPAFRDGVPDLNDYLKNAVSLKV</sequence>
<keyword evidence="2" id="KW-1185">Reference proteome</keyword>